<dbReference type="EMBL" id="JBHFQA010000011">
    <property type="protein sequence ID" value="KAL2091201.1"/>
    <property type="molecule type" value="Genomic_DNA"/>
</dbReference>
<evidence type="ECO:0000256" key="6">
    <source>
        <dbReference type="ARBA" id="ARBA00022801"/>
    </source>
</evidence>
<gene>
    <name evidence="11" type="ORF">ACEWY4_013464</name>
</gene>
<feature type="compositionally biased region" description="Polar residues" evidence="9">
    <location>
        <begin position="163"/>
        <end position="173"/>
    </location>
</feature>
<keyword evidence="12" id="KW-1185">Reference proteome</keyword>
<feature type="region of interest" description="Disordered" evidence="9">
    <location>
        <begin position="120"/>
        <end position="173"/>
    </location>
</feature>
<evidence type="ECO:0000256" key="3">
    <source>
        <dbReference type="ARBA" id="ARBA00012759"/>
    </source>
</evidence>
<evidence type="ECO:0000313" key="11">
    <source>
        <dbReference type="EMBL" id="KAL2091201.1"/>
    </source>
</evidence>
<evidence type="ECO:0000259" key="10">
    <source>
        <dbReference type="PROSITE" id="PS50802"/>
    </source>
</evidence>
<dbReference type="InterPro" id="IPR050704">
    <property type="entry name" value="Peptidase_C85-like"/>
</dbReference>
<evidence type="ECO:0000256" key="2">
    <source>
        <dbReference type="ARBA" id="ARBA00010407"/>
    </source>
</evidence>
<feature type="compositionally biased region" description="Basic and acidic residues" evidence="9">
    <location>
        <begin position="59"/>
        <end position="68"/>
    </location>
</feature>
<dbReference type="SUPFAM" id="SSF54001">
    <property type="entry name" value="Cysteine proteinases"/>
    <property type="match status" value="1"/>
</dbReference>
<keyword evidence="4" id="KW-0645">Protease</keyword>
<dbReference type="Proteomes" id="UP001591681">
    <property type="component" value="Unassembled WGS sequence"/>
</dbReference>
<dbReference type="CDD" id="cd22752">
    <property type="entry name" value="OTU_OTUD5-like"/>
    <property type="match status" value="1"/>
</dbReference>
<evidence type="ECO:0000256" key="9">
    <source>
        <dbReference type="SAM" id="MobiDB-lite"/>
    </source>
</evidence>
<protein>
    <recommendedName>
        <fullName evidence="3">ubiquitinyl hydrolase 1</fullName>
        <ecNumber evidence="3">3.4.19.12</ecNumber>
    </recommendedName>
    <alternativeName>
        <fullName evidence="8">Deubiquitinating enzyme A</fullName>
    </alternativeName>
</protein>
<name>A0ABD1JWK1_9TELE</name>
<evidence type="ECO:0000256" key="7">
    <source>
        <dbReference type="ARBA" id="ARBA00022807"/>
    </source>
</evidence>
<feature type="region of interest" description="Disordered" evidence="9">
    <location>
        <begin position="412"/>
        <end position="479"/>
    </location>
</feature>
<keyword evidence="6" id="KW-0378">Hydrolase</keyword>
<feature type="compositionally biased region" description="Basic and acidic residues" evidence="9">
    <location>
        <begin position="16"/>
        <end position="31"/>
    </location>
</feature>
<dbReference type="Gene3D" id="3.90.70.80">
    <property type="match status" value="1"/>
</dbReference>
<feature type="compositionally biased region" description="Low complexity" evidence="9">
    <location>
        <begin position="69"/>
        <end position="93"/>
    </location>
</feature>
<dbReference type="Pfam" id="PF02338">
    <property type="entry name" value="OTU"/>
    <property type="match status" value="1"/>
</dbReference>
<comment type="similarity">
    <text evidence="2">Belongs to the peptidase C85 family.</text>
</comment>
<comment type="caution">
    <text evidence="11">The sequence shown here is derived from an EMBL/GenBank/DDBJ whole genome shotgun (WGS) entry which is preliminary data.</text>
</comment>
<dbReference type="InterPro" id="IPR038765">
    <property type="entry name" value="Papain-like_cys_pep_sf"/>
</dbReference>
<dbReference type="InterPro" id="IPR003323">
    <property type="entry name" value="OTU_dom"/>
</dbReference>
<evidence type="ECO:0000256" key="8">
    <source>
        <dbReference type="ARBA" id="ARBA00033460"/>
    </source>
</evidence>
<dbReference type="PANTHER" id="PTHR12419:SF4">
    <property type="entry name" value="OTU DOMAIN-CONTAINING PROTEIN 5"/>
    <property type="match status" value="1"/>
</dbReference>
<dbReference type="EC" id="3.4.19.12" evidence="3"/>
<sequence>MTILPKKKPSSTGVTDHSDDPDRRGTADPHPHAHQHASRTGSRPRASPPPWPYQAAPHTSREDRRIEPSSRSQQASPQPVVPGSSAGPCESSSASAVTCVVGTRGELACGTAVSGCCSGPGLSKRRRQTACPSSLPGGGGGGPGTDPEEGAGGNNSEDEYENAATQQSEDPATVEQQEQWFEKALKKKGFIIKKMQEDGACLFRAVADQVYGDQDMHDVVRKHCMDYLVKNADYFSSYVTEDFTTYINRKRKSNCHGNHIEMQAMAEMYNRPVEVYQYSTEPINTFHGIYQNKDEPIRVSYHGNIHYNSVVNPNKATIGVGLGLPSFKPGLAEQSLMKSAIRTSEESWIEQQMLEDKKRATDWEATNEAIEEQVARESYLQWLQDQEKHARQPRKASAACSSASAASCSAFDDWPSRSPLQRGSAPSPEHPGPAHSDPPTKPPSPGAALPLTKPPSPCAPGTSSQLCVSQERSSSSPRVSLYPTLDYRAIMQMSPTAFGVGVSEWEEDDILASVLAVSQQEYLDSMKKNALHREPREPSPDTS</sequence>
<dbReference type="GO" id="GO:0001817">
    <property type="term" value="P:regulation of cytokine production"/>
    <property type="evidence" value="ECO:0007669"/>
    <property type="project" value="UniProtKB-ARBA"/>
</dbReference>
<accession>A0ABD1JWK1</accession>
<proteinExistence type="inferred from homology"/>
<reference evidence="11 12" key="1">
    <citation type="submission" date="2024-09" db="EMBL/GenBank/DDBJ databases">
        <title>A chromosome-level genome assembly of Gray's grenadier anchovy, Coilia grayii.</title>
        <authorList>
            <person name="Fu Z."/>
        </authorList>
    </citation>
    <scope>NUCLEOTIDE SEQUENCE [LARGE SCALE GENOMIC DNA]</scope>
    <source>
        <strain evidence="11">G4</strain>
        <tissue evidence="11">Muscle</tissue>
    </source>
</reference>
<dbReference type="AlphaFoldDB" id="A0ABD1JWK1"/>
<evidence type="ECO:0000256" key="5">
    <source>
        <dbReference type="ARBA" id="ARBA00022786"/>
    </source>
</evidence>
<evidence type="ECO:0000313" key="12">
    <source>
        <dbReference type="Proteomes" id="UP001591681"/>
    </source>
</evidence>
<keyword evidence="7" id="KW-0788">Thiol protease</keyword>
<evidence type="ECO:0000256" key="4">
    <source>
        <dbReference type="ARBA" id="ARBA00022670"/>
    </source>
</evidence>
<dbReference type="PROSITE" id="PS50802">
    <property type="entry name" value="OTU"/>
    <property type="match status" value="1"/>
</dbReference>
<comment type="catalytic activity">
    <reaction evidence="1">
        <text>Thiol-dependent hydrolysis of ester, thioester, amide, peptide and isopeptide bonds formed by the C-terminal Gly of ubiquitin (a 76-residue protein attached to proteins as an intracellular targeting signal).</text>
        <dbReference type="EC" id="3.4.19.12"/>
    </reaction>
</comment>
<keyword evidence="5" id="KW-0833">Ubl conjugation pathway</keyword>
<dbReference type="GO" id="GO:0006508">
    <property type="term" value="P:proteolysis"/>
    <property type="evidence" value="ECO:0007669"/>
    <property type="project" value="UniProtKB-KW"/>
</dbReference>
<organism evidence="11 12">
    <name type="scientific">Coilia grayii</name>
    <name type="common">Gray's grenadier anchovy</name>
    <dbReference type="NCBI Taxonomy" id="363190"/>
    <lineage>
        <taxon>Eukaryota</taxon>
        <taxon>Metazoa</taxon>
        <taxon>Chordata</taxon>
        <taxon>Craniata</taxon>
        <taxon>Vertebrata</taxon>
        <taxon>Euteleostomi</taxon>
        <taxon>Actinopterygii</taxon>
        <taxon>Neopterygii</taxon>
        <taxon>Teleostei</taxon>
        <taxon>Clupei</taxon>
        <taxon>Clupeiformes</taxon>
        <taxon>Clupeoidei</taxon>
        <taxon>Engraulidae</taxon>
        <taxon>Coilinae</taxon>
        <taxon>Coilia</taxon>
    </lineage>
</organism>
<feature type="compositionally biased region" description="Low complexity" evidence="9">
    <location>
        <begin position="468"/>
        <end position="479"/>
    </location>
</feature>
<dbReference type="GO" id="GO:0010629">
    <property type="term" value="P:negative regulation of gene expression"/>
    <property type="evidence" value="ECO:0007669"/>
    <property type="project" value="UniProtKB-ARBA"/>
</dbReference>
<feature type="domain" description="OTU" evidence="10">
    <location>
        <begin position="190"/>
        <end position="313"/>
    </location>
</feature>
<dbReference type="PANTHER" id="PTHR12419">
    <property type="entry name" value="OTU DOMAIN CONTAINING PROTEIN"/>
    <property type="match status" value="1"/>
</dbReference>
<dbReference type="FunFam" id="3.90.70.80:FF:000002">
    <property type="entry name" value="OTU domain-containing protein 5 isoform X2"/>
    <property type="match status" value="1"/>
</dbReference>
<feature type="region of interest" description="Disordered" evidence="9">
    <location>
        <begin position="1"/>
        <end position="93"/>
    </location>
</feature>
<dbReference type="GO" id="GO:0004843">
    <property type="term" value="F:cysteine-type deubiquitinase activity"/>
    <property type="evidence" value="ECO:0007669"/>
    <property type="project" value="UniProtKB-EC"/>
</dbReference>
<evidence type="ECO:0000256" key="1">
    <source>
        <dbReference type="ARBA" id="ARBA00000707"/>
    </source>
</evidence>
<dbReference type="GO" id="GO:0051241">
    <property type="term" value="P:negative regulation of multicellular organismal process"/>
    <property type="evidence" value="ECO:0007669"/>
    <property type="project" value="UniProtKB-ARBA"/>
</dbReference>
<dbReference type="GO" id="GO:0030154">
    <property type="term" value="P:cell differentiation"/>
    <property type="evidence" value="ECO:0007669"/>
    <property type="project" value="UniProtKB-ARBA"/>
</dbReference>